<sequence length="178" mass="20265">MMEAIYEELVVLKEKKRNAMREILRRSAEVTRAKSERIEGLLASTGQQIAEEQAKVAALHEELLPKRAKSMFLDGVQAEAMTSLASSVQKAEARLQRAKDALKWVANPRHNSDAGHRLLSRCYKIEAENKELAAAYVRQGGERLQREVVILHDEIEAQQQQLASSSSRERPCFENRRR</sequence>
<dbReference type="RefSeq" id="XP_004988384.1">
    <property type="nucleotide sequence ID" value="XM_004988327.1"/>
</dbReference>
<feature type="region of interest" description="Disordered" evidence="2">
    <location>
        <begin position="159"/>
        <end position="178"/>
    </location>
</feature>
<evidence type="ECO:0000313" key="3">
    <source>
        <dbReference type="EMBL" id="EGD80059.1"/>
    </source>
</evidence>
<evidence type="ECO:0000256" key="1">
    <source>
        <dbReference type="SAM" id="Coils"/>
    </source>
</evidence>
<accession>F2UR04</accession>
<protein>
    <submittedName>
        <fullName evidence="3">Uncharacterized protein</fullName>
    </submittedName>
</protein>
<dbReference type="KEGG" id="sre:PTSG_13024"/>
<dbReference type="AlphaFoldDB" id="F2UR04"/>
<evidence type="ECO:0000313" key="4">
    <source>
        <dbReference type="Proteomes" id="UP000007799"/>
    </source>
</evidence>
<proteinExistence type="predicted"/>
<gene>
    <name evidence="3" type="ORF">PTSG_13024</name>
</gene>
<dbReference type="GeneID" id="16068913"/>
<dbReference type="Proteomes" id="UP000007799">
    <property type="component" value="Unassembled WGS sequence"/>
</dbReference>
<evidence type="ECO:0000256" key="2">
    <source>
        <dbReference type="SAM" id="MobiDB-lite"/>
    </source>
</evidence>
<feature type="coiled-coil region" evidence="1">
    <location>
        <begin position="2"/>
        <end position="101"/>
    </location>
</feature>
<name>F2UR04_SALR5</name>
<keyword evidence="4" id="KW-1185">Reference proteome</keyword>
<dbReference type="EMBL" id="GL832990">
    <property type="protein sequence ID" value="EGD80059.1"/>
    <property type="molecule type" value="Genomic_DNA"/>
</dbReference>
<reference evidence="3" key="1">
    <citation type="submission" date="2009-08" db="EMBL/GenBank/DDBJ databases">
        <title>Annotation of Salpingoeca rosetta.</title>
        <authorList>
            <consortium name="The Broad Institute Genome Sequencing Platform"/>
            <person name="Russ C."/>
            <person name="Cuomo C."/>
            <person name="Burger G."/>
            <person name="Gray M.W."/>
            <person name="Holland P.W.H."/>
            <person name="King N."/>
            <person name="Lang F.B.F."/>
            <person name="Roger A.J."/>
            <person name="Ruiz-Trillo I."/>
            <person name="Young S.K."/>
            <person name="Zeng Q."/>
            <person name="Gargeya S."/>
            <person name="Alvarado L."/>
            <person name="Berlin A."/>
            <person name="Chapman S.B."/>
            <person name="Chen Z."/>
            <person name="Freedman E."/>
            <person name="Gellesch M."/>
            <person name="Goldberg J."/>
            <person name="Griggs A."/>
            <person name="Gujja S."/>
            <person name="Heilman E."/>
            <person name="Heiman D."/>
            <person name="Howarth C."/>
            <person name="Mehta T."/>
            <person name="Neiman D."/>
            <person name="Pearson M."/>
            <person name="Roberts A."/>
            <person name="Saif S."/>
            <person name="Shea T."/>
            <person name="Shenoy N."/>
            <person name="Sisk P."/>
            <person name="Stolte C."/>
            <person name="Sykes S."/>
            <person name="White J."/>
            <person name="Yandava C."/>
            <person name="Haas B."/>
            <person name="Nusbaum C."/>
            <person name="Birren B."/>
        </authorList>
    </citation>
    <scope>NUCLEOTIDE SEQUENCE [LARGE SCALE GENOMIC DNA]</scope>
    <source>
        <strain evidence="3">ATCC 50818</strain>
    </source>
</reference>
<dbReference type="InParanoid" id="F2UR04"/>
<keyword evidence="1" id="KW-0175">Coiled coil</keyword>
<feature type="compositionally biased region" description="Basic and acidic residues" evidence="2">
    <location>
        <begin position="167"/>
        <end position="178"/>
    </location>
</feature>
<organism evidence="4">
    <name type="scientific">Salpingoeca rosetta (strain ATCC 50818 / BSB-021)</name>
    <dbReference type="NCBI Taxonomy" id="946362"/>
    <lineage>
        <taxon>Eukaryota</taxon>
        <taxon>Choanoflagellata</taxon>
        <taxon>Craspedida</taxon>
        <taxon>Salpingoecidae</taxon>
        <taxon>Salpingoeca</taxon>
    </lineage>
</organism>